<dbReference type="EMBL" id="JAACJS010000012">
    <property type="protein sequence ID" value="NCI49968.1"/>
    <property type="molecule type" value="Genomic_DNA"/>
</dbReference>
<sequence>MDARIVPVNTAGKENDLYFSRDCNSREEATACFKRACKRLVNPPLWHELAGKFAAEFKLFNAAGNTAERLAAVGDFFQVDLPGPGPKAGGGYDWVTVVSIVDETNENAEEEMFAMKLQPAADPTGSGNGVAHFFREGASSTFVIQRTGNRVSASYHGRNELPNVNTDNGFDKIRNTVVATGAALGLSEAQWSALCKALLEDEIGG</sequence>
<keyword evidence="2" id="KW-1185">Reference proteome</keyword>
<evidence type="ECO:0000313" key="1">
    <source>
        <dbReference type="EMBL" id="NCI49968.1"/>
    </source>
</evidence>
<dbReference type="Proteomes" id="UP000753802">
    <property type="component" value="Unassembled WGS sequence"/>
</dbReference>
<reference evidence="1 2" key="1">
    <citation type="submission" date="2020-01" db="EMBL/GenBank/DDBJ databases">
        <title>Genome analysis.</title>
        <authorList>
            <person name="Wu S."/>
            <person name="Wang G."/>
        </authorList>
    </citation>
    <scope>NUCLEOTIDE SEQUENCE [LARGE SCALE GENOMIC DNA]</scope>
    <source>
        <strain evidence="1 2">SYL130</strain>
    </source>
</reference>
<accession>A0ABW9ZS77</accession>
<organism evidence="1 2">
    <name type="scientific">Sediminibacterium roseum</name>
    <dbReference type="NCBI Taxonomy" id="1978412"/>
    <lineage>
        <taxon>Bacteria</taxon>
        <taxon>Pseudomonadati</taxon>
        <taxon>Bacteroidota</taxon>
        <taxon>Chitinophagia</taxon>
        <taxon>Chitinophagales</taxon>
        <taxon>Chitinophagaceae</taxon>
        <taxon>Sediminibacterium</taxon>
    </lineage>
</organism>
<evidence type="ECO:0000313" key="2">
    <source>
        <dbReference type="Proteomes" id="UP000753802"/>
    </source>
</evidence>
<name>A0ABW9ZS77_9BACT</name>
<proteinExistence type="predicted"/>
<comment type="caution">
    <text evidence="1">The sequence shown here is derived from an EMBL/GenBank/DDBJ whole genome shotgun (WGS) entry which is preliminary data.</text>
</comment>
<gene>
    <name evidence="1" type="ORF">GWC95_08545</name>
</gene>
<protein>
    <submittedName>
        <fullName evidence="1">Uncharacterized protein</fullName>
    </submittedName>
</protein>
<dbReference type="RefSeq" id="WP_161818287.1">
    <property type="nucleotide sequence ID" value="NZ_JAACJS010000012.1"/>
</dbReference>